<dbReference type="GO" id="GO:0098797">
    <property type="term" value="C:plasma membrane protein complex"/>
    <property type="evidence" value="ECO:0007669"/>
    <property type="project" value="TreeGrafter"/>
</dbReference>
<keyword evidence="5 7" id="KW-1133">Transmembrane helix</keyword>
<feature type="transmembrane region" description="Helical" evidence="7">
    <location>
        <begin position="296"/>
        <end position="321"/>
    </location>
</feature>
<evidence type="ECO:0000256" key="2">
    <source>
        <dbReference type="ARBA" id="ARBA00005236"/>
    </source>
</evidence>
<dbReference type="OrthoDB" id="9809768at2"/>
<feature type="domain" description="ABC3 transporter permease C-terminal" evidence="8">
    <location>
        <begin position="299"/>
        <end position="422"/>
    </location>
</feature>
<dbReference type="Proteomes" id="UP000182719">
    <property type="component" value="Unassembled WGS sequence"/>
</dbReference>
<reference evidence="10" key="1">
    <citation type="submission" date="2016-10" db="EMBL/GenBank/DDBJ databases">
        <authorList>
            <person name="Varghese N."/>
            <person name="Submissions S."/>
        </authorList>
    </citation>
    <scope>NUCLEOTIDE SEQUENCE [LARGE SCALE GENOMIC DNA]</scope>
    <source>
        <strain evidence="10">DSM 17044</strain>
    </source>
</reference>
<evidence type="ECO:0000259" key="8">
    <source>
        <dbReference type="Pfam" id="PF02687"/>
    </source>
</evidence>
<feature type="transmembrane region" description="Helical" evidence="7">
    <location>
        <begin position="396"/>
        <end position="417"/>
    </location>
</feature>
<evidence type="ECO:0000256" key="6">
    <source>
        <dbReference type="ARBA" id="ARBA00023136"/>
    </source>
</evidence>
<keyword evidence="6 7" id="KW-0472">Membrane</keyword>
<evidence type="ECO:0000313" key="10">
    <source>
        <dbReference type="Proteomes" id="UP000182719"/>
    </source>
</evidence>
<sequence>MKLITLAARNLTRNRRRTAISLAALVLGVCVMVLLRAYINGQQRVTQDGVVEGNLGAVVINKKGYQANVQSSPLTLDMADSEELRKRIASVEGVKALTARIAFGAMLSMPDTQAEGQPPPASEEDEGAGKTTFLYMTAFDPKLEAQVTPRRMDWLGTGSFLSSVDASEMMLNADMARSLGTQVMSLQSPPPEDQWPALLASDRDGVLNGEGVKLSGTLVSATPGDRRLGYLPLATAQRLLRMEGRVTEYALALNRLEDAPRVRDALKAQLGADYEVHTWDEVQPYVAELLKQEDSLFGIIIFIFLFVVLLGVVNVMLMNVLERVREIGTMLAVGMRRRHIISLFLMEGAVLGLLGGVIGALVGYALTLWLNQKGIRIPAPGASVDSIIRPVIPLTYLVRATVVAIVGASLAALWPAYRASRLRPVEALSTS</sequence>
<dbReference type="PANTHER" id="PTHR30489:SF0">
    <property type="entry name" value="LIPOPROTEIN-RELEASING SYSTEM TRANSMEMBRANE PROTEIN LOLE"/>
    <property type="match status" value="1"/>
</dbReference>
<evidence type="ECO:0000313" key="9">
    <source>
        <dbReference type="EMBL" id="SEN27634.1"/>
    </source>
</evidence>
<dbReference type="InterPro" id="IPR051447">
    <property type="entry name" value="Lipoprotein-release_system"/>
</dbReference>
<feature type="transmembrane region" description="Helical" evidence="7">
    <location>
        <begin position="341"/>
        <end position="366"/>
    </location>
</feature>
<gene>
    <name evidence="9" type="ORF">SAMN05444354_13626</name>
</gene>
<name>A0A1H8F8B1_STIAU</name>
<evidence type="ECO:0000256" key="3">
    <source>
        <dbReference type="ARBA" id="ARBA00022475"/>
    </source>
</evidence>
<protein>
    <submittedName>
        <fullName evidence="9">Putative ABC transport system permease protein</fullName>
    </submittedName>
</protein>
<dbReference type="PANTHER" id="PTHR30489">
    <property type="entry name" value="LIPOPROTEIN-RELEASING SYSTEM TRANSMEMBRANE PROTEIN LOLE"/>
    <property type="match status" value="1"/>
</dbReference>
<keyword evidence="3" id="KW-1003">Cell membrane</keyword>
<keyword evidence="4 7" id="KW-0812">Transmembrane</keyword>
<proteinExistence type="inferred from homology"/>
<evidence type="ECO:0000256" key="4">
    <source>
        <dbReference type="ARBA" id="ARBA00022692"/>
    </source>
</evidence>
<comment type="subcellular location">
    <subcellularLocation>
        <location evidence="1">Cell membrane</location>
        <topology evidence="1">Multi-pass membrane protein</topology>
    </subcellularLocation>
</comment>
<evidence type="ECO:0000256" key="7">
    <source>
        <dbReference type="SAM" id="Phobius"/>
    </source>
</evidence>
<evidence type="ECO:0000256" key="5">
    <source>
        <dbReference type="ARBA" id="ARBA00022989"/>
    </source>
</evidence>
<keyword evidence="10" id="KW-1185">Reference proteome</keyword>
<dbReference type="GO" id="GO:0044874">
    <property type="term" value="P:lipoprotein localization to outer membrane"/>
    <property type="evidence" value="ECO:0007669"/>
    <property type="project" value="TreeGrafter"/>
</dbReference>
<dbReference type="InterPro" id="IPR003838">
    <property type="entry name" value="ABC3_permease_C"/>
</dbReference>
<dbReference type="Pfam" id="PF02687">
    <property type="entry name" value="FtsX"/>
    <property type="match status" value="1"/>
</dbReference>
<feature type="transmembrane region" description="Helical" evidence="7">
    <location>
        <begin position="20"/>
        <end position="39"/>
    </location>
</feature>
<evidence type="ECO:0000256" key="1">
    <source>
        <dbReference type="ARBA" id="ARBA00004651"/>
    </source>
</evidence>
<dbReference type="RefSeq" id="WP_143101698.1">
    <property type="nucleotide sequence ID" value="NZ_FOAP01000036.1"/>
</dbReference>
<organism evidence="9 10">
    <name type="scientific">Stigmatella aurantiaca</name>
    <dbReference type="NCBI Taxonomy" id="41"/>
    <lineage>
        <taxon>Bacteria</taxon>
        <taxon>Pseudomonadati</taxon>
        <taxon>Myxococcota</taxon>
        <taxon>Myxococcia</taxon>
        <taxon>Myxococcales</taxon>
        <taxon>Cystobacterineae</taxon>
        <taxon>Archangiaceae</taxon>
        <taxon>Stigmatella</taxon>
    </lineage>
</organism>
<dbReference type="AlphaFoldDB" id="A0A1H8F8B1"/>
<comment type="similarity">
    <text evidence="2">Belongs to the ABC-4 integral membrane protein family. LolC/E subfamily.</text>
</comment>
<accession>A0A1H8F8B1</accession>
<dbReference type="EMBL" id="FOAP01000036">
    <property type="protein sequence ID" value="SEN27634.1"/>
    <property type="molecule type" value="Genomic_DNA"/>
</dbReference>